<dbReference type="STRING" id="84531.LA76x_0993"/>
<comment type="pathway">
    <text evidence="4 16">Cofactor biosynthesis; coenzyme A biosynthesis; CoA from (R)-pantothenate: step 1/5.</text>
</comment>
<dbReference type="GO" id="GO:0005524">
    <property type="term" value="F:ATP binding"/>
    <property type="evidence" value="ECO:0007669"/>
    <property type="project" value="UniProtKB-UniRule"/>
</dbReference>
<comment type="function">
    <text evidence="16">Catalyzes the phosphorylation of pantothenate (Pan), the first step in CoA biosynthesis.</text>
</comment>
<feature type="active site" description="Proton acceptor" evidence="16">
    <location>
        <position position="114"/>
    </location>
</feature>
<dbReference type="CDD" id="cd24015">
    <property type="entry name" value="ASKHA_NBD_PanK-III"/>
    <property type="match status" value="1"/>
</dbReference>
<sequence length="258" mass="26483">MSAWLFDLGNTRLKCAPLGADGRPGDAVALPHREEDVAAALAEALPAERIEVAYLASVAHPALRMAVLEALTARCRRISIARTQASFRSPQGFAAARSDTLRIAYAEPRKLGADRFLALLGAHAQGEGAALICGVGTALTIDLLDADGLHHGGLIAPSPTLMREALHARAPQLPEHGGATLDFAADTEDALASGCDGAALALIERSMASAAAKLGQRPRLLLHGGGADALAAALPSPTLAPTLVLQGLAIWAGIETSP</sequence>
<evidence type="ECO:0000313" key="17">
    <source>
        <dbReference type="EMBL" id="ALN79154.1"/>
    </source>
</evidence>
<evidence type="ECO:0000256" key="15">
    <source>
        <dbReference type="ARBA" id="ARBA00040883"/>
    </source>
</evidence>
<dbReference type="EC" id="2.7.1.33" evidence="6 16"/>
<comment type="cofactor">
    <cofactor evidence="16">
        <name>NH4(+)</name>
        <dbReference type="ChEBI" id="CHEBI:28938"/>
    </cofactor>
    <cofactor evidence="16">
        <name>K(+)</name>
        <dbReference type="ChEBI" id="CHEBI:29103"/>
    </cofactor>
    <text evidence="16">A monovalent cation. Ammonium or potassium.</text>
</comment>
<dbReference type="RefSeq" id="WP_057916809.1">
    <property type="nucleotide sequence ID" value="NZ_CP011129.1"/>
</dbReference>
<evidence type="ECO:0000256" key="8">
    <source>
        <dbReference type="ARBA" id="ARBA00022679"/>
    </source>
</evidence>
<comment type="cofactor">
    <cofactor evidence="2">
        <name>K(+)</name>
        <dbReference type="ChEBI" id="CHEBI:29103"/>
    </cofactor>
</comment>
<evidence type="ECO:0000256" key="7">
    <source>
        <dbReference type="ARBA" id="ARBA00022490"/>
    </source>
</evidence>
<evidence type="ECO:0000256" key="16">
    <source>
        <dbReference type="HAMAP-Rule" id="MF_01274"/>
    </source>
</evidence>
<keyword evidence="10 16" id="KW-0418">Kinase</keyword>
<evidence type="ECO:0000256" key="11">
    <source>
        <dbReference type="ARBA" id="ARBA00022840"/>
    </source>
</evidence>
<dbReference type="OrthoDB" id="9781305at2"/>
<dbReference type="GO" id="GO:0015937">
    <property type="term" value="P:coenzyme A biosynthetic process"/>
    <property type="evidence" value="ECO:0007669"/>
    <property type="project" value="UniProtKB-UniRule"/>
</dbReference>
<evidence type="ECO:0000313" key="18">
    <source>
        <dbReference type="Proteomes" id="UP000060787"/>
    </source>
</evidence>
<accession>A0A0S2F6J5</accession>
<dbReference type="InterPro" id="IPR004619">
    <property type="entry name" value="Type_III_PanK"/>
</dbReference>
<dbReference type="EMBL" id="CP011129">
    <property type="protein sequence ID" value="ALN79154.1"/>
    <property type="molecule type" value="Genomic_DNA"/>
</dbReference>
<evidence type="ECO:0000256" key="4">
    <source>
        <dbReference type="ARBA" id="ARBA00005225"/>
    </source>
</evidence>
<evidence type="ECO:0000256" key="10">
    <source>
        <dbReference type="ARBA" id="ARBA00022777"/>
    </source>
</evidence>
<dbReference type="PANTHER" id="PTHR34265">
    <property type="entry name" value="TYPE III PANTOTHENATE KINASE"/>
    <property type="match status" value="1"/>
</dbReference>
<evidence type="ECO:0000256" key="9">
    <source>
        <dbReference type="ARBA" id="ARBA00022741"/>
    </source>
</evidence>
<dbReference type="PANTHER" id="PTHR34265:SF1">
    <property type="entry name" value="TYPE III PANTOTHENATE KINASE"/>
    <property type="match status" value="1"/>
</dbReference>
<comment type="subunit">
    <text evidence="5 16">Homodimer.</text>
</comment>
<evidence type="ECO:0000256" key="2">
    <source>
        <dbReference type="ARBA" id="ARBA00001958"/>
    </source>
</evidence>
<dbReference type="UniPathway" id="UPA00241">
    <property type="reaction ID" value="UER00352"/>
</dbReference>
<organism evidence="17 18">
    <name type="scientific">Lysobacter antibioticus</name>
    <dbReference type="NCBI Taxonomy" id="84531"/>
    <lineage>
        <taxon>Bacteria</taxon>
        <taxon>Pseudomonadati</taxon>
        <taxon>Pseudomonadota</taxon>
        <taxon>Gammaproteobacteria</taxon>
        <taxon>Lysobacterales</taxon>
        <taxon>Lysobacteraceae</taxon>
        <taxon>Lysobacter</taxon>
    </lineage>
</organism>
<dbReference type="NCBIfam" id="TIGR00671">
    <property type="entry name" value="baf"/>
    <property type="match status" value="1"/>
</dbReference>
<evidence type="ECO:0000256" key="6">
    <source>
        <dbReference type="ARBA" id="ARBA00012102"/>
    </source>
</evidence>
<evidence type="ECO:0000256" key="12">
    <source>
        <dbReference type="ARBA" id="ARBA00022958"/>
    </source>
</evidence>
<keyword evidence="11 16" id="KW-0067">ATP-binding</keyword>
<feature type="binding site" evidence="16">
    <location>
        <begin position="112"/>
        <end position="115"/>
    </location>
    <ligand>
        <name>substrate</name>
    </ligand>
</feature>
<feature type="binding site" evidence="16">
    <location>
        <position position="187"/>
    </location>
    <ligand>
        <name>substrate</name>
    </ligand>
</feature>
<dbReference type="InterPro" id="IPR043129">
    <property type="entry name" value="ATPase_NBD"/>
</dbReference>
<keyword evidence="13 16" id="KW-0173">Coenzyme A biosynthesis</keyword>
<gene>
    <name evidence="16 17" type="primary">coaX</name>
    <name evidence="17" type="ORF">LA76x_0993</name>
</gene>
<keyword evidence="7 16" id="KW-0963">Cytoplasm</keyword>
<feature type="binding site" evidence="16">
    <location>
        <position position="137"/>
    </location>
    <ligand>
        <name>ATP</name>
        <dbReference type="ChEBI" id="CHEBI:30616"/>
    </ligand>
</feature>
<dbReference type="eggNOG" id="COG1521">
    <property type="taxonomic scope" value="Bacteria"/>
</dbReference>
<dbReference type="GO" id="GO:0005737">
    <property type="term" value="C:cytoplasm"/>
    <property type="evidence" value="ECO:0007669"/>
    <property type="project" value="UniProtKB-SubCell"/>
</dbReference>
<dbReference type="Gene3D" id="3.30.420.40">
    <property type="match status" value="2"/>
</dbReference>
<protein>
    <recommendedName>
        <fullName evidence="15 16">Type III pantothenate kinase</fullName>
        <ecNumber evidence="6 16">2.7.1.33</ecNumber>
    </recommendedName>
    <alternativeName>
        <fullName evidence="16">PanK-III</fullName>
    </alternativeName>
    <alternativeName>
        <fullName evidence="16">Pantothenic acid kinase</fullName>
    </alternativeName>
</protein>
<evidence type="ECO:0000256" key="1">
    <source>
        <dbReference type="ARBA" id="ARBA00001206"/>
    </source>
</evidence>
<comment type="catalytic activity">
    <reaction evidence="1 16">
        <text>(R)-pantothenate + ATP = (R)-4'-phosphopantothenate + ADP + H(+)</text>
        <dbReference type="Rhea" id="RHEA:16373"/>
        <dbReference type="ChEBI" id="CHEBI:10986"/>
        <dbReference type="ChEBI" id="CHEBI:15378"/>
        <dbReference type="ChEBI" id="CHEBI:29032"/>
        <dbReference type="ChEBI" id="CHEBI:30616"/>
        <dbReference type="ChEBI" id="CHEBI:456216"/>
        <dbReference type="EC" id="2.7.1.33"/>
    </reaction>
</comment>
<dbReference type="KEGG" id="laq:GLA29479_2160"/>
<dbReference type="Proteomes" id="UP000060787">
    <property type="component" value="Chromosome"/>
</dbReference>
<comment type="caution">
    <text evidence="16">Lacks conserved residue(s) required for the propagation of feature annotation.</text>
</comment>
<comment type="similarity">
    <text evidence="14 16">Belongs to the type III pantothenate kinase family.</text>
</comment>
<keyword evidence="8 16" id="KW-0808">Transferase</keyword>
<keyword evidence="9 16" id="KW-0547">Nucleotide-binding</keyword>
<reference evidence="17 18" key="1">
    <citation type="journal article" date="2015" name="BMC Genomics">
        <title>Comparative genomics and metabolic profiling of the genus Lysobacter.</title>
        <authorList>
            <person name="de Bruijn I."/>
            <person name="Cheng X."/>
            <person name="de Jager V."/>
            <person name="Exposito R.G."/>
            <person name="Watrous J."/>
            <person name="Patel N."/>
            <person name="Postma J."/>
            <person name="Dorrestein P.C."/>
            <person name="Kobayashi D."/>
            <person name="Raaijmakers J.M."/>
        </authorList>
    </citation>
    <scope>NUCLEOTIDE SEQUENCE [LARGE SCALE GENOMIC DNA]</scope>
    <source>
        <strain evidence="17 18">76</strain>
    </source>
</reference>
<evidence type="ECO:0000256" key="3">
    <source>
        <dbReference type="ARBA" id="ARBA00004496"/>
    </source>
</evidence>
<dbReference type="GO" id="GO:0004594">
    <property type="term" value="F:pantothenate kinase activity"/>
    <property type="evidence" value="ECO:0007669"/>
    <property type="project" value="UniProtKB-UniRule"/>
</dbReference>
<dbReference type="SUPFAM" id="SSF53067">
    <property type="entry name" value="Actin-like ATPase domain"/>
    <property type="match status" value="2"/>
</dbReference>
<keyword evidence="12 16" id="KW-0630">Potassium</keyword>
<dbReference type="HAMAP" id="MF_01274">
    <property type="entry name" value="Pantothen_kinase_3"/>
    <property type="match status" value="1"/>
</dbReference>
<keyword evidence="18" id="KW-1185">Reference proteome</keyword>
<dbReference type="KEGG" id="lab:LA76x_0993"/>
<feature type="binding site" evidence="16">
    <location>
        <begin position="7"/>
        <end position="14"/>
    </location>
    <ligand>
        <name>ATP</name>
        <dbReference type="ChEBI" id="CHEBI:30616"/>
    </ligand>
</feature>
<evidence type="ECO:0000256" key="5">
    <source>
        <dbReference type="ARBA" id="ARBA00011738"/>
    </source>
</evidence>
<dbReference type="PATRIC" id="fig|84531.7.peg.2119"/>
<evidence type="ECO:0000256" key="13">
    <source>
        <dbReference type="ARBA" id="ARBA00022993"/>
    </source>
</evidence>
<name>A0A0S2F6J5_LYSAN</name>
<dbReference type="AlphaFoldDB" id="A0A0S2F6J5"/>
<proteinExistence type="inferred from homology"/>
<dbReference type="Pfam" id="PF03309">
    <property type="entry name" value="Pan_kinase"/>
    <property type="match status" value="1"/>
</dbReference>
<comment type="subcellular location">
    <subcellularLocation>
        <location evidence="3 16">Cytoplasm</location>
    </subcellularLocation>
</comment>
<evidence type="ECO:0000256" key="14">
    <source>
        <dbReference type="ARBA" id="ARBA00038036"/>
    </source>
</evidence>
<feature type="binding site" evidence="16">
    <location>
        <position position="105"/>
    </location>
    <ligand>
        <name>substrate</name>
    </ligand>
</feature>